<comment type="caution">
    <text evidence="3">The sequence shown here is derived from an EMBL/GenBank/DDBJ whole genome shotgun (WGS) entry which is preliminary data.</text>
</comment>
<evidence type="ECO:0000313" key="3">
    <source>
        <dbReference type="EMBL" id="HIR13674.1"/>
    </source>
</evidence>
<dbReference type="EMBL" id="DVGK01000080">
    <property type="protein sequence ID" value="HIR13674.1"/>
    <property type="molecule type" value="Genomic_DNA"/>
</dbReference>
<reference evidence="3" key="2">
    <citation type="journal article" date="2021" name="PeerJ">
        <title>Extensive microbial diversity within the chicken gut microbiome revealed by metagenomics and culture.</title>
        <authorList>
            <person name="Gilroy R."/>
            <person name="Ravi A."/>
            <person name="Getino M."/>
            <person name="Pursley I."/>
            <person name="Horton D.L."/>
            <person name="Alikhan N.F."/>
            <person name="Baker D."/>
            <person name="Gharbi K."/>
            <person name="Hall N."/>
            <person name="Watson M."/>
            <person name="Adriaenssens E.M."/>
            <person name="Foster-Nyarko E."/>
            <person name="Jarju S."/>
            <person name="Secka A."/>
            <person name="Antonio M."/>
            <person name="Oren A."/>
            <person name="Chaudhuri R.R."/>
            <person name="La Ragione R."/>
            <person name="Hildebrand F."/>
            <person name="Pallen M.J."/>
        </authorList>
    </citation>
    <scope>NUCLEOTIDE SEQUENCE</scope>
    <source>
        <strain evidence="3">ChiSjej4B22-8148</strain>
    </source>
</reference>
<dbReference type="GO" id="GO:0003700">
    <property type="term" value="F:DNA-binding transcription factor activity"/>
    <property type="evidence" value="ECO:0007669"/>
    <property type="project" value="TreeGrafter"/>
</dbReference>
<organism evidence="3 4">
    <name type="scientific">Candidatus Choladousia intestinavium</name>
    <dbReference type="NCBI Taxonomy" id="2840727"/>
    <lineage>
        <taxon>Bacteria</taxon>
        <taxon>Bacillati</taxon>
        <taxon>Bacillota</taxon>
        <taxon>Clostridia</taxon>
        <taxon>Lachnospirales</taxon>
        <taxon>Lachnospiraceae</taxon>
        <taxon>Lachnospiraceae incertae sedis</taxon>
        <taxon>Candidatus Choladousia</taxon>
    </lineage>
</organism>
<accession>A0A9D1AE12</accession>
<dbReference type="GO" id="GO:0005829">
    <property type="term" value="C:cytosol"/>
    <property type="evidence" value="ECO:0007669"/>
    <property type="project" value="TreeGrafter"/>
</dbReference>
<dbReference type="CDD" id="cd00093">
    <property type="entry name" value="HTH_XRE"/>
    <property type="match status" value="1"/>
</dbReference>
<dbReference type="Pfam" id="PF13443">
    <property type="entry name" value="HTH_26"/>
    <property type="match status" value="1"/>
</dbReference>
<name>A0A9D1AE12_9FIRM</name>
<protein>
    <submittedName>
        <fullName evidence="3">Helix-turn-helix transcriptional regulator</fullName>
    </submittedName>
</protein>
<evidence type="ECO:0000256" key="1">
    <source>
        <dbReference type="ARBA" id="ARBA00023125"/>
    </source>
</evidence>
<dbReference type="PANTHER" id="PTHR46797:SF1">
    <property type="entry name" value="METHYLPHOSPHONATE SYNTHASE"/>
    <property type="match status" value="1"/>
</dbReference>
<dbReference type="SMART" id="SM00530">
    <property type="entry name" value="HTH_XRE"/>
    <property type="match status" value="1"/>
</dbReference>
<evidence type="ECO:0000313" key="4">
    <source>
        <dbReference type="Proteomes" id="UP000886757"/>
    </source>
</evidence>
<dbReference type="InterPro" id="IPR050807">
    <property type="entry name" value="TransReg_Diox_bact_type"/>
</dbReference>
<dbReference type="Proteomes" id="UP000886757">
    <property type="component" value="Unassembled WGS sequence"/>
</dbReference>
<dbReference type="InterPro" id="IPR010982">
    <property type="entry name" value="Lambda_DNA-bd_dom_sf"/>
</dbReference>
<feature type="domain" description="HTH cro/C1-type" evidence="2">
    <location>
        <begin position="10"/>
        <end position="64"/>
    </location>
</feature>
<proteinExistence type="predicted"/>
<reference evidence="3" key="1">
    <citation type="submission" date="2020-10" db="EMBL/GenBank/DDBJ databases">
        <authorList>
            <person name="Gilroy R."/>
        </authorList>
    </citation>
    <scope>NUCLEOTIDE SEQUENCE</scope>
    <source>
        <strain evidence="3">ChiSjej4B22-8148</strain>
    </source>
</reference>
<dbReference type="PROSITE" id="PS50943">
    <property type="entry name" value="HTH_CROC1"/>
    <property type="match status" value="1"/>
</dbReference>
<gene>
    <name evidence="3" type="ORF">IAB31_07110</name>
</gene>
<dbReference type="GO" id="GO:0003677">
    <property type="term" value="F:DNA binding"/>
    <property type="evidence" value="ECO:0007669"/>
    <property type="project" value="UniProtKB-KW"/>
</dbReference>
<dbReference type="Gene3D" id="1.10.260.40">
    <property type="entry name" value="lambda repressor-like DNA-binding domains"/>
    <property type="match status" value="1"/>
</dbReference>
<dbReference type="PANTHER" id="PTHR46797">
    <property type="entry name" value="HTH-TYPE TRANSCRIPTIONAL REGULATOR"/>
    <property type="match status" value="1"/>
</dbReference>
<dbReference type="AlphaFoldDB" id="A0A9D1AE12"/>
<evidence type="ECO:0000259" key="2">
    <source>
        <dbReference type="PROSITE" id="PS50943"/>
    </source>
</evidence>
<keyword evidence="1" id="KW-0238">DNA-binding</keyword>
<dbReference type="InterPro" id="IPR001387">
    <property type="entry name" value="Cro/C1-type_HTH"/>
</dbReference>
<dbReference type="SUPFAM" id="SSF47413">
    <property type="entry name" value="lambda repressor-like DNA-binding domains"/>
    <property type="match status" value="1"/>
</dbReference>
<sequence>MDNFNALDRIRELCLERNWSFYQLAKASGIAYSTLHTMLNKNNMPSLSTLQKLCDGFGITLAEFFDSKSGLEGLTDEQRLCLSLFSALPEEDRRLAIAYLKGLSKKL</sequence>